<keyword evidence="2" id="KW-0812">Transmembrane</keyword>
<feature type="region of interest" description="Disordered" evidence="1">
    <location>
        <begin position="1"/>
        <end position="132"/>
    </location>
</feature>
<keyword evidence="2" id="KW-1133">Transmembrane helix</keyword>
<feature type="compositionally biased region" description="Basic residues" evidence="1">
    <location>
        <begin position="114"/>
        <end position="123"/>
    </location>
</feature>
<protein>
    <submittedName>
        <fullName evidence="3">Uncharacterized protein</fullName>
    </submittedName>
</protein>
<dbReference type="AlphaFoldDB" id="A0A5A5T5Z9"/>
<evidence type="ECO:0000256" key="1">
    <source>
        <dbReference type="SAM" id="MobiDB-lite"/>
    </source>
</evidence>
<evidence type="ECO:0000313" key="4">
    <source>
        <dbReference type="Proteomes" id="UP000322530"/>
    </source>
</evidence>
<dbReference type="OrthoDB" id="161755at2"/>
<comment type="caution">
    <text evidence="3">The sequence shown here is derived from an EMBL/GenBank/DDBJ whole genome shotgun (WGS) entry which is preliminary data.</text>
</comment>
<accession>A0A5A5T5Z9</accession>
<keyword evidence="2" id="KW-0472">Membrane</keyword>
<organism evidence="3 4">
    <name type="scientific">Dictyobacter arantiisoli</name>
    <dbReference type="NCBI Taxonomy" id="2014874"/>
    <lineage>
        <taxon>Bacteria</taxon>
        <taxon>Bacillati</taxon>
        <taxon>Chloroflexota</taxon>
        <taxon>Ktedonobacteria</taxon>
        <taxon>Ktedonobacterales</taxon>
        <taxon>Dictyobacteraceae</taxon>
        <taxon>Dictyobacter</taxon>
    </lineage>
</organism>
<evidence type="ECO:0000313" key="3">
    <source>
        <dbReference type="EMBL" id="GCF06860.1"/>
    </source>
</evidence>
<feature type="compositionally biased region" description="Polar residues" evidence="1">
    <location>
        <begin position="66"/>
        <end position="86"/>
    </location>
</feature>
<feature type="compositionally biased region" description="Polar residues" evidence="1">
    <location>
        <begin position="8"/>
        <end position="42"/>
    </location>
</feature>
<feature type="transmembrane region" description="Helical" evidence="2">
    <location>
        <begin position="148"/>
        <end position="168"/>
    </location>
</feature>
<reference evidence="3 4" key="1">
    <citation type="submission" date="2019-01" db="EMBL/GenBank/DDBJ databases">
        <title>Draft genome sequence of Dictyobacter sp. Uno17.</title>
        <authorList>
            <person name="Wang C.M."/>
            <person name="Zheng Y."/>
            <person name="Sakai Y."/>
            <person name="Abe K."/>
            <person name="Yokota A."/>
            <person name="Yabe S."/>
        </authorList>
    </citation>
    <scope>NUCLEOTIDE SEQUENCE [LARGE SCALE GENOMIC DNA]</scope>
    <source>
        <strain evidence="3 4">Uno17</strain>
    </source>
</reference>
<proteinExistence type="predicted"/>
<dbReference type="RefSeq" id="WP_149399872.1">
    <property type="nucleotide sequence ID" value="NZ_BIXY01000003.1"/>
</dbReference>
<dbReference type="Proteomes" id="UP000322530">
    <property type="component" value="Unassembled WGS sequence"/>
</dbReference>
<gene>
    <name evidence="3" type="ORF">KDI_04240</name>
</gene>
<keyword evidence="4" id="KW-1185">Reference proteome</keyword>
<sequence length="175" mass="19678">MAKDNTTGRKQALGDTQHTSTSTNAAKQSLRAVSQASATPQKGHTHRGSGKSSRPVIGGSAIPGAKSTQPKQISEVRNPQQQQYESYNRDMRRRMERMGYEDEENRAETAQTQRQKRMQRLKQRRQEQLAQVKKSLPGGKIDTNMRRVYYMVAVVAIIIVLLIAFALLRANGVFH</sequence>
<dbReference type="EMBL" id="BIXY01000003">
    <property type="protein sequence ID" value="GCF06860.1"/>
    <property type="molecule type" value="Genomic_DNA"/>
</dbReference>
<evidence type="ECO:0000256" key="2">
    <source>
        <dbReference type="SAM" id="Phobius"/>
    </source>
</evidence>
<name>A0A5A5T5Z9_9CHLR</name>